<evidence type="ECO:0000313" key="4">
    <source>
        <dbReference type="Proteomes" id="UP000608530"/>
    </source>
</evidence>
<feature type="transmembrane region" description="Helical" evidence="2">
    <location>
        <begin position="35"/>
        <end position="58"/>
    </location>
</feature>
<dbReference type="RefSeq" id="WP_200113690.1">
    <property type="nucleotide sequence ID" value="NZ_JAEHOH010000003.1"/>
</dbReference>
<evidence type="ECO:0000256" key="1">
    <source>
        <dbReference type="SAM" id="MobiDB-lite"/>
    </source>
</evidence>
<reference evidence="3" key="1">
    <citation type="submission" date="2020-12" db="EMBL/GenBank/DDBJ databases">
        <title>Leucobacter sp. CAS1, isolated from Chromium sludge.</title>
        <authorList>
            <person name="Xu Z."/>
        </authorList>
    </citation>
    <scope>NUCLEOTIDE SEQUENCE</scope>
    <source>
        <strain evidence="3">CSA1</strain>
    </source>
</reference>
<dbReference type="Proteomes" id="UP000608530">
    <property type="component" value="Unassembled WGS sequence"/>
</dbReference>
<dbReference type="EMBL" id="JAEHOH010000003">
    <property type="protein sequence ID" value="MBK0417955.1"/>
    <property type="molecule type" value="Genomic_DNA"/>
</dbReference>
<keyword evidence="2" id="KW-0812">Transmembrane</keyword>
<evidence type="ECO:0000256" key="2">
    <source>
        <dbReference type="SAM" id="Phobius"/>
    </source>
</evidence>
<feature type="transmembrane region" description="Helical" evidence="2">
    <location>
        <begin position="7"/>
        <end position="29"/>
    </location>
</feature>
<gene>
    <name evidence="3" type="ORF">JD276_02755</name>
</gene>
<feature type="compositionally biased region" description="Basic and acidic residues" evidence="1">
    <location>
        <begin position="164"/>
        <end position="175"/>
    </location>
</feature>
<feature type="region of interest" description="Disordered" evidence="1">
    <location>
        <begin position="133"/>
        <end position="202"/>
    </location>
</feature>
<dbReference type="AlphaFoldDB" id="A0A934Q5W0"/>
<feature type="compositionally biased region" description="Basic and acidic residues" evidence="1">
    <location>
        <begin position="187"/>
        <end position="202"/>
    </location>
</feature>
<feature type="transmembrane region" description="Helical" evidence="2">
    <location>
        <begin position="70"/>
        <end position="90"/>
    </location>
</feature>
<keyword evidence="4" id="KW-1185">Reference proteome</keyword>
<keyword evidence="2" id="KW-1133">Transmembrane helix</keyword>
<organism evidence="3 4">
    <name type="scientific">Leucobacter chromiisoli</name>
    <dbReference type="NCBI Taxonomy" id="2796471"/>
    <lineage>
        <taxon>Bacteria</taxon>
        <taxon>Bacillati</taxon>
        <taxon>Actinomycetota</taxon>
        <taxon>Actinomycetes</taxon>
        <taxon>Micrococcales</taxon>
        <taxon>Microbacteriaceae</taxon>
        <taxon>Leucobacter</taxon>
    </lineage>
</organism>
<accession>A0A934Q5W0</accession>
<evidence type="ECO:0000313" key="3">
    <source>
        <dbReference type="EMBL" id="MBK0417955.1"/>
    </source>
</evidence>
<name>A0A934Q5W0_9MICO</name>
<feature type="transmembrane region" description="Helical" evidence="2">
    <location>
        <begin position="96"/>
        <end position="115"/>
    </location>
</feature>
<sequence>MWLRRAFYRWLFPAAIVLPLWLLTGWGLFRAGGWAFLWVLFIAIPSVFVGQLLLALLVRARPSVRASAAVSWLDVAGFSVWHVLVVFVGIFSERWFPFALSGAILAALGLFWLSIRQLRSELRDMGAAAGFPRPWQGPGAEAGPTPGGGSGRIRPGEVLIVTDVEPREPSGRGESPKPGAAGGTGEPGERSPHDPDRTRDDR</sequence>
<comment type="caution">
    <text evidence="3">The sequence shown here is derived from an EMBL/GenBank/DDBJ whole genome shotgun (WGS) entry which is preliminary data.</text>
</comment>
<protein>
    <submittedName>
        <fullName evidence="3">MFS transporter permease</fullName>
    </submittedName>
</protein>
<proteinExistence type="predicted"/>
<keyword evidence="2" id="KW-0472">Membrane</keyword>